<evidence type="ECO:0000313" key="1">
    <source>
        <dbReference type="EMBL" id="SPF48968.1"/>
    </source>
</evidence>
<dbReference type="AlphaFoldDB" id="A0A2U3LAP5"/>
<dbReference type="Proteomes" id="UP000238701">
    <property type="component" value="Unassembled WGS sequence"/>
</dbReference>
<gene>
    <name evidence="1" type="ORF">SBA1_90102</name>
</gene>
<dbReference type="EMBL" id="OMOD01000188">
    <property type="protein sequence ID" value="SPF48968.1"/>
    <property type="molecule type" value="Genomic_DNA"/>
</dbReference>
<accession>A0A2U3LAP5</accession>
<organism evidence="1 2">
    <name type="scientific">Candidatus Sulfotelmatobacter kueseliae</name>
    <dbReference type="NCBI Taxonomy" id="2042962"/>
    <lineage>
        <taxon>Bacteria</taxon>
        <taxon>Pseudomonadati</taxon>
        <taxon>Acidobacteriota</taxon>
        <taxon>Terriglobia</taxon>
        <taxon>Terriglobales</taxon>
        <taxon>Candidatus Korobacteraceae</taxon>
        <taxon>Candidatus Sulfotelmatobacter</taxon>
    </lineage>
</organism>
<name>A0A2U3LAP5_9BACT</name>
<reference evidence="2" key="1">
    <citation type="submission" date="2018-02" db="EMBL/GenBank/DDBJ databases">
        <authorList>
            <person name="Hausmann B."/>
        </authorList>
    </citation>
    <scope>NUCLEOTIDE SEQUENCE [LARGE SCALE GENOMIC DNA]</scope>
    <source>
        <strain evidence="2">Peat soil MAG SbA1</strain>
    </source>
</reference>
<protein>
    <submittedName>
        <fullName evidence="1">Uncharacterized protein</fullName>
    </submittedName>
</protein>
<evidence type="ECO:0000313" key="2">
    <source>
        <dbReference type="Proteomes" id="UP000238701"/>
    </source>
</evidence>
<proteinExistence type="predicted"/>
<sequence>MRTASGFRPPASGFLRGVILSAAVFQAERRILRRVQLGSVKLRARSLARLVKAPGFGMTQSGRQCQPSLMLKLECRSPESRRCLVRFS</sequence>